<dbReference type="InterPro" id="IPR002467">
    <property type="entry name" value="Pept_M24A_MAP1"/>
</dbReference>
<dbReference type="Proteomes" id="UP000291334">
    <property type="component" value="Unassembled WGS sequence"/>
</dbReference>
<dbReference type="Proteomes" id="UP000293172">
    <property type="component" value="Unassembled WGS sequence"/>
</dbReference>
<dbReference type="AlphaFoldDB" id="A0A4Q9R513"/>
<comment type="subunit">
    <text evidence="6">Monomer.</text>
</comment>
<dbReference type="InterPro" id="IPR036005">
    <property type="entry name" value="Creatinase/aminopeptidase-like"/>
</dbReference>
<dbReference type="PANTHER" id="PTHR43330:SF27">
    <property type="entry name" value="METHIONINE AMINOPEPTIDASE"/>
    <property type="match status" value="1"/>
</dbReference>
<evidence type="ECO:0000256" key="7">
    <source>
        <dbReference type="RuleBase" id="RU003653"/>
    </source>
</evidence>
<dbReference type="HAMAP" id="MF_01974">
    <property type="entry name" value="MetAP_1"/>
    <property type="match status" value="1"/>
</dbReference>
<dbReference type="GO" id="GO:0006508">
    <property type="term" value="P:proteolysis"/>
    <property type="evidence" value="ECO:0007669"/>
    <property type="project" value="UniProtKB-KW"/>
</dbReference>
<evidence type="ECO:0000313" key="11">
    <source>
        <dbReference type="Proteomes" id="UP000291334"/>
    </source>
</evidence>
<comment type="caution">
    <text evidence="9">The sequence shown here is derived from an EMBL/GenBank/DDBJ whole genome shotgun (WGS) entry which is preliminary data.</text>
</comment>
<dbReference type="NCBIfam" id="NF008970">
    <property type="entry name" value="PRK12318.1"/>
    <property type="match status" value="1"/>
</dbReference>
<dbReference type="RefSeq" id="WP_131177922.1">
    <property type="nucleotide sequence ID" value="NZ_QJUL01000010.1"/>
</dbReference>
<evidence type="ECO:0000259" key="8">
    <source>
        <dbReference type="Pfam" id="PF00557"/>
    </source>
</evidence>
<evidence type="ECO:0000256" key="6">
    <source>
        <dbReference type="HAMAP-Rule" id="MF_01974"/>
    </source>
</evidence>
<feature type="domain" description="Peptidase M24" evidence="8">
    <location>
        <begin position="12"/>
        <end position="247"/>
    </location>
</feature>
<comment type="similarity">
    <text evidence="6">Belongs to the peptidase M24A family. Methionine aminopeptidase type 1 subfamily.</text>
</comment>
<dbReference type="SUPFAM" id="SSF55920">
    <property type="entry name" value="Creatinase/aminopeptidase"/>
    <property type="match status" value="1"/>
</dbReference>
<keyword evidence="4 6" id="KW-0479">Metal-binding</keyword>
<dbReference type="GO" id="GO:0046872">
    <property type="term" value="F:metal ion binding"/>
    <property type="evidence" value="ECO:0007669"/>
    <property type="project" value="UniProtKB-UniRule"/>
</dbReference>
<comment type="function">
    <text evidence="1 6">Removes the N-terminal methionine from nascent proteins. The N-terminal methionine is often cleaved when the second residue in the primary sequence is small and uncharged (Met-Ala-, Cys, Gly, Pro, Ser, Thr, or Val). Requires deformylation of the N(alpha)-formylated initiator methionine before it can be hydrolyzed.</text>
</comment>
<evidence type="ECO:0000313" key="12">
    <source>
        <dbReference type="Proteomes" id="UP000293172"/>
    </source>
</evidence>
<dbReference type="Pfam" id="PF00557">
    <property type="entry name" value="Peptidase_M24"/>
    <property type="match status" value="1"/>
</dbReference>
<dbReference type="EC" id="3.4.11.18" evidence="6 7"/>
<gene>
    <name evidence="6" type="primary">map</name>
    <name evidence="10" type="ORF">DNK34_24595</name>
    <name evidence="9" type="ORF">DNK44_09400</name>
</gene>
<evidence type="ECO:0000256" key="1">
    <source>
        <dbReference type="ARBA" id="ARBA00002521"/>
    </source>
</evidence>
<protein>
    <recommendedName>
        <fullName evidence="6 7">Methionine aminopeptidase</fullName>
        <shortName evidence="6">MAP</shortName>
        <shortName evidence="6">MetAP</shortName>
        <ecNumber evidence="6 7">3.4.11.18</ecNumber>
    </recommendedName>
    <alternativeName>
        <fullName evidence="6">Peptidase M</fullName>
    </alternativeName>
</protein>
<comment type="cofactor">
    <cofactor evidence="6">
        <name>Co(2+)</name>
        <dbReference type="ChEBI" id="CHEBI:48828"/>
    </cofactor>
    <cofactor evidence="6">
        <name>Zn(2+)</name>
        <dbReference type="ChEBI" id="CHEBI:29105"/>
    </cofactor>
    <cofactor evidence="6">
        <name>Mn(2+)</name>
        <dbReference type="ChEBI" id="CHEBI:29035"/>
    </cofactor>
    <cofactor evidence="6">
        <name>Fe(2+)</name>
        <dbReference type="ChEBI" id="CHEBI:29033"/>
    </cofactor>
    <text evidence="6">Binds 2 divalent metal cations per subunit. Has a high-affinity and a low affinity metal-binding site. The true nature of the physiological cofactor is under debate. The enzyme is active with cobalt, zinc, manganese or divalent iron ions. Most likely, methionine aminopeptidases function as mononuclear Fe(2+)-metalloproteases under physiological conditions, and the catalytically relevant metal-binding site has been assigned to the histidine-containing high-affinity site.</text>
</comment>
<evidence type="ECO:0000313" key="10">
    <source>
        <dbReference type="EMBL" id="TBU99418.1"/>
    </source>
</evidence>
<dbReference type="PANTHER" id="PTHR43330">
    <property type="entry name" value="METHIONINE AMINOPEPTIDASE"/>
    <property type="match status" value="1"/>
</dbReference>
<feature type="binding site" evidence="6">
    <location>
        <position position="209"/>
    </location>
    <ligand>
        <name>a divalent metal cation</name>
        <dbReference type="ChEBI" id="CHEBI:60240"/>
        <label>2</label>
        <note>catalytic</note>
    </ligand>
</feature>
<feature type="binding site" evidence="6">
    <location>
        <position position="102"/>
    </location>
    <ligand>
        <name>a divalent metal cation</name>
        <dbReference type="ChEBI" id="CHEBI:60240"/>
        <label>1</label>
    </ligand>
</feature>
<keyword evidence="11" id="KW-1185">Reference proteome</keyword>
<keyword evidence="5 6" id="KW-0378">Hydrolase</keyword>
<accession>A0A4Q9R513</accession>
<feature type="binding site" evidence="6">
    <location>
        <position position="176"/>
    </location>
    <ligand>
        <name>a divalent metal cation</name>
        <dbReference type="ChEBI" id="CHEBI:60240"/>
        <label>2</label>
        <note>catalytic</note>
    </ligand>
</feature>
<keyword evidence="2 6" id="KW-0031">Aminopeptidase</keyword>
<feature type="binding site" evidence="6">
    <location>
        <position position="240"/>
    </location>
    <ligand>
        <name>a divalent metal cation</name>
        <dbReference type="ChEBI" id="CHEBI:60240"/>
        <label>2</label>
        <note>catalytic</note>
    </ligand>
</feature>
<feature type="binding site" evidence="6">
    <location>
        <position position="240"/>
    </location>
    <ligand>
        <name>a divalent metal cation</name>
        <dbReference type="ChEBI" id="CHEBI:60240"/>
        <label>1</label>
    </ligand>
</feature>
<dbReference type="PRINTS" id="PR00599">
    <property type="entry name" value="MAPEPTIDASE"/>
</dbReference>
<dbReference type="PROSITE" id="PS00680">
    <property type="entry name" value="MAP_1"/>
    <property type="match status" value="1"/>
</dbReference>
<dbReference type="OrthoDB" id="9802055at2"/>
<dbReference type="EMBL" id="QJUM01000049">
    <property type="protein sequence ID" value="TBU99418.1"/>
    <property type="molecule type" value="Genomic_DNA"/>
</dbReference>
<feature type="binding site" evidence="6">
    <location>
        <position position="113"/>
    </location>
    <ligand>
        <name>a divalent metal cation</name>
        <dbReference type="ChEBI" id="CHEBI:60240"/>
        <label>1</label>
    </ligand>
</feature>
<evidence type="ECO:0000256" key="3">
    <source>
        <dbReference type="ARBA" id="ARBA00022670"/>
    </source>
</evidence>
<feature type="binding site" evidence="6">
    <location>
        <position position="183"/>
    </location>
    <ligand>
        <name>substrate</name>
    </ligand>
</feature>
<feature type="binding site" evidence="6">
    <location>
        <position position="113"/>
    </location>
    <ligand>
        <name>a divalent metal cation</name>
        <dbReference type="ChEBI" id="CHEBI:60240"/>
        <label>2</label>
        <note>catalytic</note>
    </ligand>
</feature>
<dbReference type="NCBIfam" id="TIGR00500">
    <property type="entry name" value="met_pdase_I"/>
    <property type="match status" value="1"/>
</dbReference>
<sequence length="266" mass="29418">MTVTIKTPDEIEKMRIAGRLAAEVLEMIAEHVKPGVTTEELDRLCHEHIVNVQKAIPAPLNYGGAPGRVPFPKSICTSINHVVCHGIPNDKPLKDGDVMNIDVTVIKDGYHGDTSRMFLVGKVPEWAERLSRITQECLYKGIEVVRPGARLGDIGEVIQKHAEKHGFSVVREYCGHGIGAVFHEEPQVVHYGRAGTGMELKEGMTFTIEPMINQGRAETRTLGDGWTAITKDRKLSAQWEHTLLVTADGYEIFTLRSDDTIARTSA</sequence>
<dbReference type="EMBL" id="QJUL01000010">
    <property type="protein sequence ID" value="TBU94517.1"/>
    <property type="molecule type" value="Genomic_DNA"/>
</dbReference>
<dbReference type="GO" id="GO:0004239">
    <property type="term" value="F:initiator methionyl aminopeptidase activity"/>
    <property type="evidence" value="ECO:0007669"/>
    <property type="project" value="UniProtKB-UniRule"/>
</dbReference>
<dbReference type="GO" id="GO:0005829">
    <property type="term" value="C:cytosol"/>
    <property type="evidence" value="ECO:0007669"/>
    <property type="project" value="TreeGrafter"/>
</dbReference>
<dbReference type="InterPro" id="IPR001714">
    <property type="entry name" value="Pept_M24_MAP"/>
</dbReference>
<evidence type="ECO:0000256" key="2">
    <source>
        <dbReference type="ARBA" id="ARBA00022438"/>
    </source>
</evidence>
<keyword evidence="3 6" id="KW-0645">Protease</keyword>
<comment type="catalytic activity">
    <reaction evidence="6 7">
        <text>Release of N-terminal amino acids, preferentially methionine, from peptides and arylamides.</text>
        <dbReference type="EC" id="3.4.11.18"/>
    </reaction>
</comment>
<dbReference type="Gene3D" id="3.90.230.10">
    <property type="entry name" value="Creatinase/methionine aminopeptidase superfamily"/>
    <property type="match status" value="1"/>
</dbReference>
<name>A0A4Q9R513_9GAMM</name>
<evidence type="ECO:0000313" key="9">
    <source>
        <dbReference type="EMBL" id="TBU94517.1"/>
    </source>
</evidence>
<dbReference type="InterPro" id="IPR000994">
    <property type="entry name" value="Pept_M24"/>
</dbReference>
<proteinExistence type="inferred from homology"/>
<organism evidence="9 12">
    <name type="scientific">Phytopseudomonas dryadis</name>
    <dbReference type="NCBI Taxonomy" id="2487520"/>
    <lineage>
        <taxon>Bacteria</taxon>
        <taxon>Pseudomonadati</taxon>
        <taxon>Pseudomonadota</taxon>
        <taxon>Gammaproteobacteria</taxon>
        <taxon>Pseudomonadales</taxon>
        <taxon>Pseudomonadaceae</taxon>
        <taxon>Phytopseudomonas</taxon>
    </lineage>
</organism>
<reference evidence="11 12" key="1">
    <citation type="submission" date="2018-06" db="EMBL/GenBank/DDBJ databases">
        <title>Three novel Pseudomonas species isolated from symptomatic oak.</title>
        <authorList>
            <person name="Bueno-Gonzalez V."/>
            <person name="Brady C."/>
        </authorList>
    </citation>
    <scope>NUCLEOTIDE SEQUENCE [LARGE SCALE GENOMIC DNA]</scope>
    <source>
        <strain evidence="10 11">P26B</strain>
        <strain evidence="9 12">P6B</strain>
    </source>
</reference>
<dbReference type="GO" id="GO:0070006">
    <property type="term" value="F:metalloaminopeptidase activity"/>
    <property type="evidence" value="ECO:0007669"/>
    <property type="project" value="UniProtKB-UniRule"/>
</dbReference>
<evidence type="ECO:0000256" key="4">
    <source>
        <dbReference type="ARBA" id="ARBA00022723"/>
    </source>
</evidence>
<evidence type="ECO:0000256" key="5">
    <source>
        <dbReference type="ARBA" id="ARBA00022801"/>
    </source>
</evidence>
<feature type="binding site" evidence="6">
    <location>
        <position position="85"/>
    </location>
    <ligand>
        <name>substrate</name>
    </ligand>
</feature>
<dbReference type="CDD" id="cd01086">
    <property type="entry name" value="MetAP1"/>
    <property type="match status" value="1"/>
</dbReference>